<keyword evidence="6" id="KW-0176">Collagen</keyword>
<evidence type="ECO:0000256" key="4">
    <source>
        <dbReference type="ARBA" id="ARBA00022737"/>
    </source>
</evidence>
<dbReference type="InterPro" id="IPR016187">
    <property type="entry name" value="CTDL_fold"/>
</dbReference>
<accession>A0A4W5K1U3</accession>
<feature type="compositionally biased region" description="Low complexity" evidence="8">
    <location>
        <begin position="108"/>
        <end position="134"/>
    </location>
</feature>
<dbReference type="SMART" id="SM00111">
    <property type="entry name" value="C4"/>
    <property type="match status" value="2"/>
</dbReference>
<feature type="region of interest" description="Disordered" evidence="8">
    <location>
        <begin position="176"/>
        <end position="211"/>
    </location>
</feature>
<dbReference type="GeneTree" id="ENSGT00940000157234"/>
<keyword evidence="4" id="KW-0677">Repeat</keyword>
<reference evidence="10" key="2">
    <citation type="submission" date="2025-08" db="UniProtKB">
        <authorList>
            <consortium name="Ensembl"/>
        </authorList>
    </citation>
    <scope>IDENTIFICATION</scope>
</reference>
<dbReference type="AlphaFoldDB" id="A0A4W5K1U3"/>
<organism evidence="10 11">
    <name type="scientific">Hucho hucho</name>
    <name type="common">huchen</name>
    <dbReference type="NCBI Taxonomy" id="62062"/>
    <lineage>
        <taxon>Eukaryota</taxon>
        <taxon>Metazoa</taxon>
        <taxon>Chordata</taxon>
        <taxon>Craniata</taxon>
        <taxon>Vertebrata</taxon>
        <taxon>Euteleostomi</taxon>
        <taxon>Actinopterygii</taxon>
        <taxon>Neopterygii</taxon>
        <taxon>Teleostei</taxon>
        <taxon>Protacanthopterygii</taxon>
        <taxon>Salmoniformes</taxon>
        <taxon>Salmonidae</taxon>
        <taxon>Salmoninae</taxon>
        <taxon>Hucho</taxon>
    </lineage>
</organism>
<sequence>AKGKPGDQGLPGQQGLSGGRGDQGDPGAPGPIGLKGTPGEFGGLGAEGNTGHLDPSDEKGFPGNPGAQGLPGPKGMPGPTGSNGISGSLGLKGVQGQPGLEDILCFKGQVGPPGFQGPQGPQGTSDKPGPSGDPGFPGPKGLPGIVEWGLRFPGPRGYPGEPSPYGEKGLAGQYGFPGFSGLKGKQGDQGPSGYKGQSGVSGKKGTTGLPGMPGRSVSVGYLLVKHSQSEQTPMCPVGMSKLWDGYSLLYFEGQEKAHNQDLGLAGSCLPRFNTMPFLYCNPGDVCYYASRNDKSYWLSTTAPLPMMPVEEGEIKPYISRCSVCEAPSVAIAVHSQDITIPQCPVGWRSLWIGYSFLMHTAAGDEGGGQSLSSPGSCLEDFRTTPFIECNGAKGTCHYFANKHSFWLTSIEQSFQAEPASETLKAGQLLSRISRCQVCMKNL</sequence>
<reference evidence="10" key="3">
    <citation type="submission" date="2025-09" db="UniProtKB">
        <authorList>
            <consortium name="Ensembl"/>
        </authorList>
    </citation>
    <scope>IDENTIFICATION</scope>
</reference>
<evidence type="ECO:0000313" key="11">
    <source>
        <dbReference type="Proteomes" id="UP000314982"/>
    </source>
</evidence>
<evidence type="ECO:0000256" key="7">
    <source>
        <dbReference type="ARBA" id="ARBA00023157"/>
    </source>
</evidence>
<keyword evidence="11" id="KW-1185">Reference proteome</keyword>
<dbReference type="FunFam" id="2.170.240.10:FF:000001">
    <property type="entry name" value="Collagen IV alpha 1 chain"/>
    <property type="match status" value="1"/>
</dbReference>
<reference evidence="11" key="1">
    <citation type="submission" date="2018-06" db="EMBL/GenBank/DDBJ databases">
        <title>Genome assembly of Danube salmon.</title>
        <authorList>
            <person name="Macqueen D.J."/>
            <person name="Gundappa M.K."/>
        </authorList>
    </citation>
    <scope>NUCLEOTIDE SEQUENCE [LARGE SCALE GENOMIC DNA]</scope>
</reference>
<dbReference type="Pfam" id="PF01413">
    <property type="entry name" value="C4"/>
    <property type="match status" value="2"/>
</dbReference>
<dbReference type="InterPro" id="IPR036954">
    <property type="entry name" value="Collagen_IV_NC_sf"/>
</dbReference>
<dbReference type="Proteomes" id="UP000314982">
    <property type="component" value="Unassembled WGS sequence"/>
</dbReference>
<dbReference type="GO" id="GO:0005604">
    <property type="term" value="C:basement membrane"/>
    <property type="evidence" value="ECO:0007669"/>
    <property type="project" value="UniProtKB-SubCell"/>
</dbReference>
<feature type="domain" description="Collagen IV NC1" evidence="9">
    <location>
        <begin position="220"/>
        <end position="442"/>
    </location>
</feature>
<dbReference type="PANTHER" id="PTHR14619">
    <property type="entry name" value="NEURON-DERIVED NEUROTROPHIC FACTOR"/>
    <property type="match status" value="1"/>
</dbReference>
<dbReference type="PANTHER" id="PTHR14619:SF8">
    <property type="entry name" value="COLLAGEN TYPE IV ALPHA 4 CHAIN"/>
    <property type="match status" value="1"/>
</dbReference>
<evidence type="ECO:0000313" key="10">
    <source>
        <dbReference type="Ensembl" id="ENSHHUP00000006094.1"/>
    </source>
</evidence>
<evidence type="ECO:0000256" key="5">
    <source>
        <dbReference type="ARBA" id="ARBA00022869"/>
    </source>
</evidence>
<protein>
    <recommendedName>
        <fullName evidence="9">Collagen IV NC1 domain-containing protein</fullName>
    </recommendedName>
</protein>
<evidence type="ECO:0000256" key="1">
    <source>
        <dbReference type="ARBA" id="ARBA00004302"/>
    </source>
</evidence>
<dbReference type="GO" id="GO:0005581">
    <property type="term" value="C:collagen trimer"/>
    <property type="evidence" value="ECO:0007669"/>
    <property type="project" value="UniProtKB-KW"/>
</dbReference>
<dbReference type="Ensembl" id="ENSHHUT00000006277.1">
    <property type="protein sequence ID" value="ENSHHUP00000006094.1"/>
    <property type="gene ID" value="ENSHHUG00000003727.1"/>
</dbReference>
<evidence type="ECO:0000256" key="3">
    <source>
        <dbReference type="ARBA" id="ARBA00022530"/>
    </source>
</evidence>
<dbReference type="PROSITE" id="PS51403">
    <property type="entry name" value="NC1_IV"/>
    <property type="match status" value="1"/>
</dbReference>
<keyword evidence="2" id="KW-0964">Secreted</keyword>
<proteinExistence type="predicted"/>
<dbReference type="InterPro" id="IPR019326">
    <property type="entry name" value="NDNF"/>
</dbReference>
<feature type="region of interest" description="Disordered" evidence="8">
    <location>
        <begin position="1"/>
        <end position="145"/>
    </location>
</feature>
<dbReference type="Gene3D" id="2.170.240.10">
    <property type="entry name" value="Collagen IV, non-collagenous"/>
    <property type="match status" value="1"/>
</dbReference>
<dbReference type="SUPFAM" id="SSF56436">
    <property type="entry name" value="C-type lectin-like"/>
    <property type="match status" value="2"/>
</dbReference>
<dbReference type="InterPro" id="IPR001442">
    <property type="entry name" value="Collagen_IV_NC"/>
</dbReference>
<dbReference type="STRING" id="62062.ENSHHUP00000006094"/>
<name>A0A4W5K1U3_9TELE</name>
<feature type="compositionally biased region" description="Gly residues" evidence="8">
    <location>
        <begin position="39"/>
        <end position="48"/>
    </location>
</feature>
<evidence type="ECO:0000256" key="8">
    <source>
        <dbReference type="SAM" id="MobiDB-lite"/>
    </source>
</evidence>
<comment type="subcellular location">
    <subcellularLocation>
        <location evidence="1">Secreted</location>
        <location evidence="1">Extracellular space</location>
        <location evidence="1">Extracellular matrix</location>
        <location evidence="1">Basement membrane</location>
    </subcellularLocation>
</comment>
<keyword evidence="5" id="KW-0084">Basement membrane</keyword>
<evidence type="ECO:0000256" key="2">
    <source>
        <dbReference type="ARBA" id="ARBA00022525"/>
    </source>
</evidence>
<keyword evidence="7" id="KW-1015">Disulfide bond</keyword>
<evidence type="ECO:0000259" key="9">
    <source>
        <dbReference type="PROSITE" id="PS51403"/>
    </source>
</evidence>
<evidence type="ECO:0000256" key="6">
    <source>
        <dbReference type="ARBA" id="ARBA00023119"/>
    </source>
</evidence>
<keyword evidence="3" id="KW-0272">Extracellular matrix</keyword>
<dbReference type="GO" id="GO:0005201">
    <property type="term" value="F:extracellular matrix structural constituent"/>
    <property type="evidence" value="ECO:0007669"/>
    <property type="project" value="InterPro"/>
</dbReference>